<dbReference type="Proteomes" id="UP000309215">
    <property type="component" value="Unassembled WGS sequence"/>
</dbReference>
<proteinExistence type="predicted"/>
<comment type="caution">
    <text evidence="2">The sequence shown here is derived from an EMBL/GenBank/DDBJ whole genome shotgun (WGS) entry which is preliminary data.</text>
</comment>
<dbReference type="EMBL" id="SSMQ01000093">
    <property type="protein sequence ID" value="TKC95814.1"/>
    <property type="molecule type" value="Genomic_DNA"/>
</dbReference>
<dbReference type="PRINTS" id="PR01217">
    <property type="entry name" value="PRICHEXTENSN"/>
</dbReference>
<dbReference type="AlphaFoldDB" id="A0A4U1INV2"/>
<evidence type="ECO:0000256" key="1">
    <source>
        <dbReference type="SAM" id="MobiDB-lite"/>
    </source>
</evidence>
<sequence length="234" mass="23914">MESPWPGVLDASIPRPRPAAPEPGITVGESVVAPSRPAPALRSPAPKLRGAPPEGEPRDTSTPPPAAAPAPPEVPGPATRPQPRTPAAANPMAAVGAALHAAMQWVSQPAPEAHGPRPFPPSTAAQSSVPMASPEPRAEPPGASRVPDAPPRARAQVLTRPPGEPLPRPALPKATSGRSIHIGTIEVHVAPPPPPPAAPSPNRREERRAASETTNVAPTLLSRGLTTTIGLRQG</sequence>
<feature type="compositionally biased region" description="Low complexity" evidence="1">
    <location>
        <begin position="33"/>
        <end position="46"/>
    </location>
</feature>
<evidence type="ECO:0000313" key="3">
    <source>
        <dbReference type="Proteomes" id="UP000309215"/>
    </source>
</evidence>
<evidence type="ECO:0000313" key="2">
    <source>
        <dbReference type="EMBL" id="TKC95814.1"/>
    </source>
</evidence>
<feature type="compositionally biased region" description="Low complexity" evidence="1">
    <location>
        <begin position="85"/>
        <end position="102"/>
    </location>
</feature>
<keyword evidence="3" id="KW-1185">Reference proteome</keyword>
<feature type="compositionally biased region" description="Polar residues" evidence="1">
    <location>
        <begin position="224"/>
        <end position="234"/>
    </location>
</feature>
<feature type="region of interest" description="Disordered" evidence="1">
    <location>
        <begin position="1"/>
        <end position="234"/>
    </location>
</feature>
<feature type="compositionally biased region" description="Pro residues" evidence="1">
    <location>
        <begin position="190"/>
        <end position="199"/>
    </location>
</feature>
<protein>
    <submittedName>
        <fullName evidence="2">Uncharacterized protein</fullName>
    </submittedName>
</protein>
<reference evidence="2 3" key="1">
    <citation type="submission" date="2019-04" db="EMBL/GenBank/DDBJ databases">
        <authorList>
            <person name="Li Y."/>
            <person name="Wang J."/>
        </authorList>
    </citation>
    <scope>NUCLEOTIDE SEQUENCE [LARGE SCALE GENOMIC DNA]</scope>
    <source>
        <strain evidence="2 3">DSM 14668</strain>
    </source>
</reference>
<dbReference type="RefSeq" id="WP_136935607.1">
    <property type="nucleotide sequence ID" value="NZ_SSMQ01000093.1"/>
</dbReference>
<name>A0A4U1INV2_9BACT</name>
<accession>A0A4U1INV2</accession>
<feature type="compositionally biased region" description="Pro residues" evidence="1">
    <location>
        <begin position="62"/>
        <end position="84"/>
    </location>
</feature>
<gene>
    <name evidence="2" type="ORF">E8A74_46400</name>
</gene>
<organism evidence="2 3">
    <name type="scientific">Polyangium fumosum</name>
    <dbReference type="NCBI Taxonomy" id="889272"/>
    <lineage>
        <taxon>Bacteria</taxon>
        <taxon>Pseudomonadati</taxon>
        <taxon>Myxococcota</taxon>
        <taxon>Polyangia</taxon>
        <taxon>Polyangiales</taxon>
        <taxon>Polyangiaceae</taxon>
        <taxon>Polyangium</taxon>
    </lineage>
</organism>